<evidence type="ECO:0000256" key="9">
    <source>
        <dbReference type="PIRNR" id="PIRNR001332"/>
    </source>
</evidence>
<gene>
    <name evidence="10" type="primary">budA</name>
    <name evidence="10" type="ordered locus">LCK_00459</name>
</gene>
<dbReference type="UniPathway" id="UPA00626">
    <property type="reaction ID" value="UER00678"/>
</dbReference>
<keyword evidence="11" id="KW-1185">Reference proteome</keyword>
<dbReference type="AlphaFoldDB" id="B1MXP0"/>
<dbReference type="EC" id="4.1.1.5" evidence="4 9"/>
<dbReference type="PANTHER" id="PTHR35524">
    <property type="entry name" value="ALPHA-ACETOLACTATE DECARBOXYLASE"/>
    <property type="match status" value="1"/>
</dbReference>
<dbReference type="STRING" id="349519.LCK_00459"/>
<dbReference type="EMBL" id="DQ489736">
    <property type="protein sequence ID" value="ACA82292.1"/>
    <property type="molecule type" value="Genomic_DNA"/>
</dbReference>
<reference evidence="10 11" key="1">
    <citation type="journal article" date="2008" name="J. Bacteriol.">
        <title>Complete genome sequence of Leuconostoc citreum KM20.</title>
        <authorList>
            <person name="Kim J.F."/>
            <person name="Jeong H."/>
            <person name="Lee J.-S."/>
            <person name="Choi S.-H."/>
            <person name="Ha M."/>
            <person name="Hur C.-G."/>
            <person name="Kim J.-S."/>
            <person name="Lee S."/>
            <person name="Park H.-S."/>
            <person name="Park Y.-H."/>
            <person name="Oh T.K."/>
        </authorList>
    </citation>
    <scope>NUCLEOTIDE SEQUENCE [LARGE SCALE GENOMIC DNA]</scope>
    <source>
        <strain evidence="10 11">KM20</strain>
    </source>
</reference>
<evidence type="ECO:0000256" key="8">
    <source>
        <dbReference type="ARBA" id="ARBA00023239"/>
    </source>
</evidence>
<evidence type="ECO:0000313" key="10">
    <source>
        <dbReference type="EMBL" id="ACA82292.1"/>
    </source>
</evidence>
<dbReference type="Pfam" id="PF03306">
    <property type="entry name" value="AAL_decarboxy"/>
    <property type="match status" value="1"/>
</dbReference>
<dbReference type="NCBIfam" id="TIGR01252">
    <property type="entry name" value="acetolac_decarb"/>
    <property type="match status" value="1"/>
</dbReference>
<evidence type="ECO:0000256" key="7">
    <source>
        <dbReference type="ARBA" id="ARBA00023061"/>
    </source>
</evidence>
<evidence type="ECO:0000256" key="5">
    <source>
        <dbReference type="ARBA" id="ARBA00020164"/>
    </source>
</evidence>
<dbReference type="PANTHER" id="PTHR35524:SF1">
    <property type="entry name" value="ALPHA-ACETOLACTATE DECARBOXYLASE"/>
    <property type="match status" value="1"/>
</dbReference>
<proteinExistence type="inferred from homology"/>
<protein>
    <recommendedName>
        <fullName evidence="5 9">Alpha-acetolactate decarboxylase</fullName>
        <ecNumber evidence="4 9">4.1.1.5</ecNumber>
    </recommendedName>
</protein>
<comment type="catalytic activity">
    <reaction evidence="1 9">
        <text>(2S)-2-acetolactate + H(+) = (R)-acetoin + CO2</text>
        <dbReference type="Rhea" id="RHEA:21580"/>
        <dbReference type="ChEBI" id="CHEBI:15378"/>
        <dbReference type="ChEBI" id="CHEBI:15686"/>
        <dbReference type="ChEBI" id="CHEBI:16526"/>
        <dbReference type="ChEBI" id="CHEBI:58476"/>
        <dbReference type="EC" id="4.1.1.5"/>
    </reaction>
</comment>
<dbReference type="Gene3D" id="3.30.1330.80">
    <property type="entry name" value="Hypothetical protein, similar to alpha- acetolactate decarboxylase, domain 2"/>
    <property type="match status" value="2"/>
</dbReference>
<keyword evidence="7 9" id="KW-0005">Acetoin biosynthesis</keyword>
<dbReference type="CDD" id="cd17299">
    <property type="entry name" value="acetolactate_decarboxylase"/>
    <property type="match status" value="1"/>
</dbReference>
<evidence type="ECO:0000256" key="4">
    <source>
        <dbReference type="ARBA" id="ARBA00013204"/>
    </source>
</evidence>
<dbReference type="InterPro" id="IPR005128">
    <property type="entry name" value="Acetolactate_a_deCO2ase"/>
</dbReference>
<name>B1MXP0_LEUCK</name>
<evidence type="ECO:0000256" key="6">
    <source>
        <dbReference type="ARBA" id="ARBA00022793"/>
    </source>
</evidence>
<dbReference type="PIRSF" id="PIRSF001332">
    <property type="entry name" value="Acetolac_decarb"/>
    <property type="match status" value="1"/>
</dbReference>
<evidence type="ECO:0000256" key="3">
    <source>
        <dbReference type="ARBA" id="ARBA00007106"/>
    </source>
</evidence>
<sequence length="240" mass="26505">MNIMSSLYQHGTLAMLMGKQLQGTITVAELLTHGDTGIGTLTGLDGEVIVLDGEVYQATSDGKLNHITDKDTKMPFVSVHFNQPTRRLPFSETSTDTLSQQLKSEKLTNIFAAVKFHGDFSNMHVRVAQKQETPYPSLLEVATNQSEFQEKDISGTIVGYFAPSVFSGPTAAGWHIHFLSDDKKFGGHILDFEGQNIDGTLQIFDEFRQHFPLEDSDFRDMSLNLEGLSDDIATSEGGKQ</sequence>
<comment type="pathway">
    <text evidence="2 9">Polyol metabolism; (R,R)-butane-2,3-diol biosynthesis; (R,R)-butane-2,3-diol from pyruvate: step 2/3.</text>
</comment>
<dbReference type="Proteomes" id="UP000002166">
    <property type="component" value="Chromosome"/>
</dbReference>
<dbReference type="HOGENOM" id="CLU_072561_0_0_9"/>
<organism evidence="10 11">
    <name type="scientific">Leuconostoc citreum (strain KM20)</name>
    <dbReference type="NCBI Taxonomy" id="349519"/>
    <lineage>
        <taxon>Bacteria</taxon>
        <taxon>Bacillati</taxon>
        <taxon>Bacillota</taxon>
        <taxon>Bacilli</taxon>
        <taxon>Lactobacillales</taxon>
        <taxon>Lactobacillaceae</taxon>
        <taxon>Leuconostoc</taxon>
    </lineage>
</organism>
<keyword evidence="8 9" id="KW-0456">Lyase</keyword>
<dbReference type="SUPFAM" id="SSF117856">
    <property type="entry name" value="AF0104/ALDC/Ptd012-like"/>
    <property type="match status" value="1"/>
</dbReference>
<evidence type="ECO:0000256" key="2">
    <source>
        <dbReference type="ARBA" id="ARBA00005170"/>
    </source>
</evidence>
<dbReference type="KEGG" id="lci:LCK_00459"/>
<dbReference type="GO" id="GO:0047605">
    <property type="term" value="F:acetolactate decarboxylase activity"/>
    <property type="evidence" value="ECO:0007669"/>
    <property type="project" value="UniProtKB-UniRule"/>
</dbReference>
<evidence type="ECO:0000256" key="1">
    <source>
        <dbReference type="ARBA" id="ARBA00001784"/>
    </source>
</evidence>
<evidence type="ECO:0000313" key="11">
    <source>
        <dbReference type="Proteomes" id="UP000002166"/>
    </source>
</evidence>
<keyword evidence="6 9" id="KW-0210">Decarboxylase</keyword>
<comment type="similarity">
    <text evidence="3 9">Belongs to the alpha-acetolactate decarboxylase family.</text>
</comment>
<accession>B1MXP0</accession>
<dbReference type="GO" id="GO:0045151">
    <property type="term" value="P:acetoin biosynthetic process"/>
    <property type="evidence" value="ECO:0007669"/>
    <property type="project" value="UniProtKB-UniRule"/>
</dbReference>
<dbReference type="eggNOG" id="COG3527">
    <property type="taxonomic scope" value="Bacteria"/>
</dbReference>